<keyword evidence="2" id="KW-0547">Nucleotide-binding</keyword>
<dbReference type="Proteomes" id="UP000216074">
    <property type="component" value="Unassembled WGS sequence"/>
</dbReference>
<dbReference type="AlphaFoldDB" id="A0A261G1T1"/>
<evidence type="ECO:0000313" key="2">
    <source>
        <dbReference type="EMBL" id="OZG65399.1"/>
    </source>
</evidence>
<keyword evidence="3" id="KW-1185">Reference proteome</keyword>
<evidence type="ECO:0000259" key="1">
    <source>
        <dbReference type="Pfam" id="PF01695"/>
    </source>
</evidence>
<dbReference type="Pfam" id="PF01695">
    <property type="entry name" value="IstB_IS21"/>
    <property type="match status" value="1"/>
</dbReference>
<protein>
    <submittedName>
        <fullName evidence="2">ATP-binding protein</fullName>
    </submittedName>
</protein>
<comment type="caution">
    <text evidence="2">The sequence shown here is derived from an EMBL/GenBank/DDBJ whole genome shotgun (WGS) entry which is preliminary data.</text>
</comment>
<gene>
    <name evidence="2" type="ORF">BHAP_0677</name>
</gene>
<dbReference type="GO" id="GO:0005524">
    <property type="term" value="F:ATP binding"/>
    <property type="evidence" value="ECO:0007669"/>
    <property type="project" value="UniProtKB-KW"/>
</dbReference>
<name>A0A261G1T1_9BIFI</name>
<accession>A0A261G1T1</accession>
<dbReference type="InterPro" id="IPR027417">
    <property type="entry name" value="P-loop_NTPase"/>
</dbReference>
<dbReference type="Gene3D" id="3.40.50.300">
    <property type="entry name" value="P-loop containing nucleotide triphosphate hydrolases"/>
    <property type="match status" value="1"/>
</dbReference>
<organism evidence="2 3">
    <name type="scientific">Bifidobacterium hapali</name>
    <dbReference type="NCBI Taxonomy" id="1630172"/>
    <lineage>
        <taxon>Bacteria</taxon>
        <taxon>Bacillati</taxon>
        <taxon>Actinomycetota</taxon>
        <taxon>Actinomycetes</taxon>
        <taxon>Bifidobacteriales</taxon>
        <taxon>Bifidobacteriaceae</taxon>
        <taxon>Bifidobacterium</taxon>
    </lineage>
</organism>
<proteinExistence type="predicted"/>
<reference evidence="2 3" key="1">
    <citation type="journal article" date="2017" name="BMC Genomics">
        <title>Comparative genomic and phylogenomic analyses of the Bifidobacteriaceae family.</title>
        <authorList>
            <person name="Lugli G.A."/>
            <person name="Milani C."/>
            <person name="Turroni F."/>
            <person name="Duranti S."/>
            <person name="Mancabelli L."/>
            <person name="Mangifesta M."/>
            <person name="Ferrario C."/>
            <person name="Modesto M."/>
            <person name="Mattarelli P."/>
            <person name="Jiri K."/>
            <person name="van Sinderen D."/>
            <person name="Ventura M."/>
        </authorList>
    </citation>
    <scope>NUCLEOTIDE SEQUENCE [LARGE SCALE GENOMIC DNA]</scope>
    <source>
        <strain evidence="2 3">DSM 100202</strain>
    </source>
</reference>
<sequence length="100" mass="11279">MVTSYDEVGCGDGAVAVGSARELVDGLVSPEERFRTFLFELMERRHDTGSTLFATQYPQKDWHQRLGGGTHADAIMDRIVHNTTWIETGEWNMREHAPGK</sequence>
<dbReference type="InterPro" id="IPR002611">
    <property type="entry name" value="IstB_ATP-bd"/>
</dbReference>
<feature type="domain" description="IstB-like ATP-binding" evidence="1">
    <location>
        <begin position="34"/>
        <end position="95"/>
    </location>
</feature>
<dbReference type="EMBL" id="MWWY01000013">
    <property type="protein sequence ID" value="OZG65399.1"/>
    <property type="molecule type" value="Genomic_DNA"/>
</dbReference>
<keyword evidence="2" id="KW-0067">ATP-binding</keyword>
<evidence type="ECO:0000313" key="3">
    <source>
        <dbReference type="Proteomes" id="UP000216074"/>
    </source>
</evidence>